<dbReference type="OrthoDB" id="2108802at2759"/>
<organism evidence="3 4">
    <name type="scientific">Crassostrea virginica</name>
    <name type="common">Eastern oyster</name>
    <dbReference type="NCBI Taxonomy" id="6565"/>
    <lineage>
        <taxon>Eukaryota</taxon>
        <taxon>Metazoa</taxon>
        <taxon>Spiralia</taxon>
        <taxon>Lophotrochozoa</taxon>
        <taxon>Mollusca</taxon>
        <taxon>Bivalvia</taxon>
        <taxon>Autobranchia</taxon>
        <taxon>Pteriomorphia</taxon>
        <taxon>Ostreida</taxon>
        <taxon>Ostreoidea</taxon>
        <taxon>Ostreidae</taxon>
        <taxon>Crassostrea</taxon>
    </lineage>
</organism>
<dbReference type="KEGG" id="cvn:111134234"/>
<dbReference type="PANTHER" id="PTHR35273:SF2">
    <property type="entry name" value="ALPHA-GALACTOSIDASE"/>
    <property type="match status" value="1"/>
</dbReference>
<evidence type="ECO:0000256" key="1">
    <source>
        <dbReference type="SAM" id="SignalP"/>
    </source>
</evidence>
<keyword evidence="1" id="KW-0732">Signal</keyword>
<accession>A0A8B8EFD3</accession>
<feature type="chain" id="PRO_5034055118" evidence="1">
    <location>
        <begin position="16"/>
        <end position="256"/>
    </location>
</feature>
<dbReference type="PANTHER" id="PTHR35273">
    <property type="entry name" value="ALPHA-1,4 POLYGALACTOSAMINIDASE, PUTATIVE (AFU_ORTHOLOGUE AFUA_3G07890)-RELATED"/>
    <property type="match status" value="1"/>
</dbReference>
<dbReference type="Gene3D" id="3.20.20.70">
    <property type="entry name" value="Aldolase class I"/>
    <property type="match status" value="1"/>
</dbReference>
<dbReference type="Pfam" id="PF03537">
    <property type="entry name" value="Glyco_hydro_114"/>
    <property type="match status" value="1"/>
</dbReference>
<dbReference type="RefSeq" id="XP_022338810.1">
    <property type="nucleotide sequence ID" value="XM_022483102.1"/>
</dbReference>
<evidence type="ECO:0000313" key="4">
    <source>
        <dbReference type="RefSeq" id="XP_022338810.1"/>
    </source>
</evidence>
<dbReference type="InterPro" id="IPR004352">
    <property type="entry name" value="GH114_TIM-barrel"/>
</dbReference>
<protein>
    <submittedName>
        <fullName evidence="4">Uncharacterized protein LOC111134234</fullName>
    </submittedName>
</protein>
<dbReference type="InterPro" id="IPR013785">
    <property type="entry name" value="Aldolase_TIM"/>
</dbReference>
<dbReference type="InterPro" id="IPR017853">
    <property type="entry name" value="GH"/>
</dbReference>
<dbReference type="AlphaFoldDB" id="A0A8B8EFD3"/>
<proteinExistence type="predicted"/>
<sequence>MYCWTAVLVIAVAQGAIWKPGVHDTWQWELSSGHIDTSVNAHVFDIDLFDADQSAISKLHSMGRKVICYFSAGSYENWRPDKDDFPSDVLGNNLEHWAGEKWLDIRDDRVKVIMQRRLDRAVSRGCDGVEPDNVDGYSNHNGLGLTAADQLTYNKWLAREAHARSLSVGLKNDVDQIPSLVSYFDWALNEECVQYNECNKYQPFFDAGKAVFHVEYVDNHSQGSHKRSQVCHSSHRPHQLLTLIKDWDLTKWRLTC</sequence>
<evidence type="ECO:0000313" key="3">
    <source>
        <dbReference type="Proteomes" id="UP000694844"/>
    </source>
</evidence>
<feature type="signal peptide" evidence="1">
    <location>
        <begin position="1"/>
        <end position="15"/>
    </location>
</feature>
<feature type="domain" description="Glycoside-hydrolase family GH114 TIM-barrel" evidence="2">
    <location>
        <begin position="25"/>
        <end position="252"/>
    </location>
</feature>
<keyword evidence="3" id="KW-1185">Reference proteome</keyword>
<gene>
    <name evidence="4" type="primary">LOC111134234</name>
</gene>
<evidence type="ECO:0000259" key="2">
    <source>
        <dbReference type="Pfam" id="PF03537"/>
    </source>
</evidence>
<dbReference type="GeneID" id="111134234"/>
<dbReference type="Proteomes" id="UP000694844">
    <property type="component" value="Chromosome 5"/>
</dbReference>
<dbReference type="SUPFAM" id="SSF51445">
    <property type="entry name" value="(Trans)glycosidases"/>
    <property type="match status" value="1"/>
</dbReference>
<name>A0A8B8EFD3_CRAVI</name>
<reference evidence="4" key="1">
    <citation type="submission" date="2025-08" db="UniProtKB">
        <authorList>
            <consortium name="RefSeq"/>
        </authorList>
    </citation>
    <scope>IDENTIFICATION</scope>
    <source>
        <tissue evidence="4">Whole sample</tissue>
    </source>
</reference>